<accession>A0A7H8NE22</accession>
<sequence length="154" mass="15720">MSDTGATDAVRWLAAAAPDAGACLAEWGRNPLGVALLPAGRSWDVLIMPGELGGRTYDVLRRYVGPVGPVLGDLNTSRVGFFVPPGTAAGWVATGVRGAGRGSWIVVPYPGRAAGGVRWISPPDGSGTLIDPVALELAMHEAAAGHEPEPGQGD</sequence>
<dbReference type="Proteomes" id="UP000509303">
    <property type="component" value="Chromosome"/>
</dbReference>
<name>A0A7H8NE22_9ACTN</name>
<evidence type="ECO:0000313" key="2">
    <source>
        <dbReference type="Proteomes" id="UP000509303"/>
    </source>
</evidence>
<keyword evidence="2" id="KW-1185">Reference proteome</keyword>
<organism evidence="1 2">
    <name type="scientific">Streptomyces buecherae</name>
    <dbReference type="NCBI Taxonomy" id="2763006"/>
    <lineage>
        <taxon>Bacteria</taxon>
        <taxon>Bacillati</taxon>
        <taxon>Actinomycetota</taxon>
        <taxon>Actinomycetes</taxon>
        <taxon>Kitasatosporales</taxon>
        <taxon>Streptomycetaceae</taxon>
        <taxon>Streptomyces</taxon>
    </lineage>
</organism>
<dbReference type="AlphaFoldDB" id="A0A7H8NE22"/>
<evidence type="ECO:0008006" key="3">
    <source>
        <dbReference type="Google" id="ProtNLM"/>
    </source>
</evidence>
<protein>
    <recommendedName>
        <fullName evidence="3">Bifunctional DNA primase/polymerase</fullName>
    </recommendedName>
</protein>
<evidence type="ECO:0000313" key="1">
    <source>
        <dbReference type="EMBL" id="QKW52691.1"/>
    </source>
</evidence>
<reference evidence="1 2" key="1">
    <citation type="submission" date="2020-06" db="EMBL/GenBank/DDBJ databases">
        <title>Genome mining for natural products.</title>
        <authorList>
            <person name="Zhang B."/>
            <person name="Shi J."/>
            <person name="Ge H."/>
        </authorList>
    </citation>
    <scope>NUCLEOTIDE SEQUENCE [LARGE SCALE GENOMIC DNA]</scope>
    <source>
        <strain evidence="1 2">NA00687</strain>
    </source>
</reference>
<dbReference type="EMBL" id="CP054929">
    <property type="protein sequence ID" value="QKW52691.1"/>
    <property type="molecule type" value="Genomic_DNA"/>
</dbReference>
<dbReference type="RefSeq" id="WP_176164402.1">
    <property type="nucleotide sequence ID" value="NZ_CP054929.1"/>
</dbReference>
<proteinExistence type="predicted"/>
<gene>
    <name evidence="1" type="ORF">HUT08_27680</name>
</gene>